<gene>
    <name evidence="6" type="ORF">S03H2_01828</name>
</gene>
<evidence type="ECO:0000256" key="2">
    <source>
        <dbReference type="ARBA" id="ARBA00022741"/>
    </source>
</evidence>
<comment type="caution">
    <text evidence="6">The sequence shown here is derived from an EMBL/GenBank/DDBJ whole genome shotgun (WGS) entry which is preliminary data.</text>
</comment>
<evidence type="ECO:0000256" key="3">
    <source>
        <dbReference type="ARBA" id="ARBA00022840"/>
    </source>
</evidence>
<dbReference type="Gene3D" id="3.90.190.20">
    <property type="entry name" value="Mur ligase, C-terminal domain"/>
    <property type="match status" value="1"/>
</dbReference>
<dbReference type="AlphaFoldDB" id="X1EYK8"/>
<dbReference type="SUPFAM" id="SSF53623">
    <property type="entry name" value="MurD-like peptide ligases, catalytic domain"/>
    <property type="match status" value="1"/>
</dbReference>
<dbReference type="SUPFAM" id="SSF53244">
    <property type="entry name" value="MurD-like peptide ligases, peptide-binding domain"/>
    <property type="match status" value="1"/>
</dbReference>
<evidence type="ECO:0000259" key="5">
    <source>
        <dbReference type="Pfam" id="PF08245"/>
    </source>
</evidence>
<dbReference type="EMBL" id="BARU01000565">
    <property type="protein sequence ID" value="GAH22259.1"/>
    <property type="molecule type" value="Genomic_DNA"/>
</dbReference>
<evidence type="ECO:0000313" key="6">
    <source>
        <dbReference type="EMBL" id="GAH22259.1"/>
    </source>
</evidence>
<dbReference type="Pfam" id="PF08245">
    <property type="entry name" value="Mur_ligase_M"/>
    <property type="match status" value="1"/>
</dbReference>
<organism evidence="6">
    <name type="scientific">marine sediment metagenome</name>
    <dbReference type="NCBI Taxonomy" id="412755"/>
    <lineage>
        <taxon>unclassified sequences</taxon>
        <taxon>metagenomes</taxon>
        <taxon>ecological metagenomes</taxon>
    </lineage>
</organism>
<protein>
    <recommendedName>
        <fullName evidence="7">Mur ligase C-terminal domain-containing protein</fullName>
    </recommendedName>
</protein>
<dbReference type="PANTHER" id="PTHR43024:SF1">
    <property type="entry name" value="UDP-N-ACETYLMURAMOYL-TRIPEPTIDE--D-ALANYL-D-ALANINE LIGASE"/>
    <property type="match status" value="1"/>
</dbReference>
<keyword evidence="2" id="KW-0547">Nucleotide-binding</keyword>
<proteinExistence type="predicted"/>
<sequence>MIVKNVSSDIWAENVKVRKDFISFNVSSKDGDLVDFKLNLFGAHNVSNILGAVIIAKELGMDLKEISEVCQKIKPFPKTMELKKGIREVAIIDDSYSANPAGVIAALNYLKIYSGRKIIVMPCLIELGKASKRVHKRIGEKLNPLFMGE</sequence>
<keyword evidence="3" id="KW-0067">ATP-binding</keyword>
<feature type="domain" description="Mur ligase C-terminal" evidence="4">
    <location>
        <begin position="80"/>
        <end position="142"/>
    </location>
</feature>
<dbReference type="InterPro" id="IPR036615">
    <property type="entry name" value="Mur_ligase_C_dom_sf"/>
</dbReference>
<dbReference type="InterPro" id="IPR004101">
    <property type="entry name" value="Mur_ligase_C"/>
</dbReference>
<dbReference type="Gene3D" id="3.40.1190.10">
    <property type="entry name" value="Mur-like, catalytic domain"/>
    <property type="match status" value="1"/>
</dbReference>
<evidence type="ECO:0000259" key="4">
    <source>
        <dbReference type="Pfam" id="PF02875"/>
    </source>
</evidence>
<dbReference type="InterPro" id="IPR051046">
    <property type="entry name" value="MurCDEF_CellWall_CoF430Synth"/>
</dbReference>
<accession>X1EYK8</accession>
<dbReference type="InterPro" id="IPR036565">
    <property type="entry name" value="Mur-like_cat_sf"/>
</dbReference>
<dbReference type="Pfam" id="PF02875">
    <property type="entry name" value="Mur_ligase_C"/>
    <property type="match status" value="1"/>
</dbReference>
<evidence type="ECO:0008006" key="7">
    <source>
        <dbReference type="Google" id="ProtNLM"/>
    </source>
</evidence>
<name>X1EYK8_9ZZZZ</name>
<keyword evidence="1" id="KW-0436">Ligase</keyword>
<dbReference type="GO" id="GO:0005524">
    <property type="term" value="F:ATP binding"/>
    <property type="evidence" value="ECO:0007669"/>
    <property type="project" value="UniProtKB-KW"/>
</dbReference>
<dbReference type="InterPro" id="IPR013221">
    <property type="entry name" value="Mur_ligase_cen"/>
</dbReference>
<feature type="domain" description="Mur ligase central" evidence="5">
    <location>
        <begin position="7"/>
        <end position="56"/>
    </location>
</feature>
<dbReference type="PANTHER" id="PTHR43024">
    <property type="entry name" value="UDP-N-ACETYLMURAMOYL-TRIPEPTIDE--D-ALANYL-D-ALANINE LIGASE"/>
    <property type="match status" value="1"/>
</dbReference>
<evidence type="ECO:0000256" key="1">
    <source>
        <dbReference type="ARBA" id="ARBA00022598"/>
    </source>
</evidence>
<reference evidence="6" key="1">
    <citation type="journal article" date="2014" name="Front. Microbiol.">
        <title>High frequency of phylogenetically diverse reductive dehalogenase-homologous genes in deep subseafloor sedimentary metagenomes.</title>
        <authorList>
            <person name="Kawai M."/>
            <person name="Futagami T."/>
            <person name="Toyoda A."/>
            <person name="Takaki Y."/>
            <person name="Nishi S."/>
            <person name="Hori S."/>
            <person name="Arai W."/>
            <person name="Tsubouchi T."/>
            <person name="Morono Y."/>
            <person name="Uchiyama I."/>
            <person name="Ito T."/>
            <person name="Fujiyama A."/>
            <person name="Inagaki F."/>
            <person name="Takami H."/>
        </authorList>
    </citation>
    <scope>NUCLEOTIDE SEQUENCE</scope>
    <source>
        <strain evidence="6">Expedition CK06-06</strain>
    </source>
</reference>
<dbReference type="GO" id="GO:0016881">
    <property type="term" value="F:acid-amino acid ligase activity"/>
    <property type="evidence" value="ECO:0007669"/>
    <property type="project" value="InterPro"/>
</dbReference>